<evidence type="ECO:0000313" key="3">
    <source>
        <dbReference type="EMBL" id="ADN16111.1"/>
    </source>
</evidence>
<dbReference type="KEGG" id="cyj:Cyan7822_4193"/>
<dbReference type="EMBL" id="CP002198">
    <property type="protein sequence ID" value="ADN16111.1"/>
    <property type="molecule type" value="Genomic_DNA"/>
</dbReference>
<dbReference type="Proteomes" id="UP000008206">
    <property type="component" value="Chromosome"/>
</dbReference>
<sequence length="227" mass="25843">MKFAPESFPKIQKFWGLLEYKPQWTLSIKGWIILFALILISGLTFIRTIQPFLAMNAPVKADTLVLEGWVGDIVVQAALEEFKQGNYQRIITTGTNLLQGSFLSQYQNYAQMTASTLIALGIPENKIVPIVTPNVIRNRTAASAETVRDWISQSNVKIQAMNIYSYDVHTRRSWYLFKKVLPPDIKIGAIAYPGEYNPQIWWTSSAGVKSVLSEAISYLYTRIFWKI</sequence>
<evidence type="ECO:0000313" key="4">
    <source>
        <dbReference type="Proteomes" id="UP000008206"/>
    </source>
</evidence>
<organism evidence="3 4">
    <name type="scientific">Gloeothece verrucosa (strain PCC 7822)</name>
    <name type="common">Cyanothece sp. (strain PCC 7822)</name>
    <dbReference type="NCBI Taxonomy" id="497965"/>
    <lineage>
        <taxon>Bacteria</taxon>
        <taxon>Bacillati</taxon>
        <taxon>Cyanobacteriota</taxon>
        <taxon>Cyanophyceae</taxon>
        <taxon>Oscillatoriophycideae</taxon>
        <taxon>Chroococcales</taxon>
        <taxon>Aphanothecaceae</taxon>
        <taxon>Gloeothece</taxon>
        <taxon>Gloeothece verrucosa</taxon>
    </lineage>
</organism>
<dbReference type="HOGENOM" id="CLU_111107_0_0_3"/>
<evidence type="ECO:0000256" key="1">
    <source>
        <dbReference type="SAM" id="Phobius"/>
    </source>
</evidence>
<gene>
    <name evidence="3" type="ordered locus">Cyan7822_4193</name>
</gene>
<keyword evidence="1" id="KW-0812">Transmembrane</keyword>
<dbReference type="STRING" id="497965.Cyan7822_4193"/>
<proteinExistence type="predicted"/>
<reference evidence="4" key="1">
    <citation type="journal article" date="2011" name="MBio">
        <title>Novel metabolic attributes of the genus Cyanothece, comprising a group of unicellular nitrogen-fixing Cyanobacteria.</title>
        <authorList>
            <person name="Bandyopadhyay A."/>
            <person name="Elvitigala T."/>
            <person name="Welsh E."/>
            <person name="Stockel J."/>
            <person name="Liberton M."/>
            <person name="Min H."/>
            <person name="Sherman L.A."/>
            <person name="Pakrasi H.B."/>
        </authorList>
    </citation>
    <scope>NUCLEOTIDE SEQUENCE [LARGE SCALE GENOMIC DNA]</scope>
    <source>
        <strain evidence="4">PCC 7822</strain>
    </source>
</reference>
<dbReference type="RefSeq" id="WP_013324174.1">
    <property type="nucleotide sequence ID" value="NC_014501.1"/>
</dbReference>
<dbReference type="eggNOG" id="COG1434">
    <property type="taxonomic scope" value="Bacteria"/>
</dbReference>
<dbReference type="OrthoDB" id="9808742at2"/>
<dbReference type="InterPro" id="IPR003848">
    <property type="entry name" value="DUF218"/>
</dbReference>
<accession>E0U8X2</accession>
<keyword evidence="1" id="KW-1133">Transmembrane helix</keyword>
<evidence type="ECO:0000259" key="2">
    <source>
        <dbReference type="Pfam" id="PF02698"/>
    </source>
</evidence>
<name>E0U8X2_GLOV7</name>
<feature type="transmembrane region" description="Helical" evidence="1">
    <location>
        <begin position="28"/>
        <end position="46"/>
    </location>
</feature>
<dbReference type="AlphaFoldDB" id="E0U8X2"/>
<protein>
    <recommendedName>
        <fullName evidence="2">DUF218 domain-containing protein</fullName>
    </recommendedName>
</protein>
<keyword evidence="4" id="KW-1185">Reference proteome</keyword>
<feature type="domain" description="DUF218" evidence="2">
    <location>
        <begin position="75"/>
        <end position="204"/>
    </location>
</feature>
<dbReference type="Pfam" id="PF02698">
    <property type="entry name" value="DUF218"/>
    <property type="match status" value="1"/>
</dbReference>
<keyword evidence="1" id="KW-0472">Membrane</keyword>